<feature type="domain" description="HTH cro/C1-type" evidence="1">
    <location>
        <begin position="33"/>
        <end position="90"/>
    </location>
</feature>
<proteinExistence type="predicted"/>
<sequence>MAKHLSELIKKVDPTVVAAARAKADEEIFELRLAQLRQTVEMSQHDLAVALGISQPSVANLEKRGHEVKISSLKRYVEALGGKLSLDVELADGRHIGINV</sequence>
<protein>
    <submittedName>
        <fullName evidence="2">Cro/Cl family transcriptional regulator</fullName>
    </submittedName>
</protein>
<reference evidence="2 3" key="1">
    <citation type="journal article" date="2015" name="Genome Announc.">
        <title>Complete Genome of Geobacter pickeringii G13T, a Metal-Reducing Isolate from Sedimentary Kaolin Deposits.</title>
        <authorList>
            <person name="Badalamenti J.P."/>
            <person name="Bond D.R."/>
        </authorList>
    </citation>
    <scope>NUCLEOTIDE SEQUENCE [LARGE SCALE GENOMIC DNA]</scope>
    <source>
        <strain evidence="2 3">G13</strain>
    </source>
</reference>
<organism evidence="2 3">
    <name type="scientific">Geobacter pickeringii</name>
    <dbReference type="NCBI Taxonomy" id="345632"/>
    <lineage>
        <taxon>Bacteria</taxon>
        <taxon>Pseudomonadati</taxon>
        <taxon>Thermodesulfobacteriota</taxon>
        <taxon>Desulfuromonadia</taxon>
        <taxon>Geobacterales</taxon>
        <taxon>Geobacteraceae</taxon>
        <taxon>Geobacter</taxon>
    </lineage>
</organism>
<dbReference type="Pfam" id="PF01381">
    <property type="entry name" value="HTH_3"/>
    <property type="match status" value="1"/>
</dbReference>
<dbReference type="STRING" id="345632.GPICK_12220"/>
<dbReference type="OrthoDB" id="129597at2"/>
<evidence type="ECO:0000313" key="2">
    <source>
        <dbReference type="EMBL" id="AJE04020.1"/>
    </source>
</evidence>
<dbReference type="EMBL" id="CP009788">
    <property type="protein sequence ID" value="AJE04020.1"/>
    <property type="molecule type" value="Genomic_DNA"/>
</dbReference>
<dbReference type="PROSITE" id="PS50943">
    <property type="entry name" value="HTH_CROC1"/>
    <property type="match status" value="1"/>
</dbReference>
<gene>
    <name evidence="2" type="ORF">GPICK_12220</name>
</gene>
<evidence type="ECO:0000259" key="1">
    <source>
        <dbReference type="PROSITE" id="PS50943"/>
    </source>
</evidence>
<dbReference type="GO" id="GO:0003677">
    <property type="term" value="F:DNA binding"/>
    <property type="evidence" value="ECO:0007669"/>
    <property type="project" value="InterPro"/>
</dbReference>
<dbReference type="Gene3D" id="1.10.260.40">
    <property type="entry name" value="lambda repressor-like DNA-binding domains"/>
    <property type="match status" value="1"/>
</dbReference>
<dbReference type="HOGENOM" id="CLU_066192_13_1_7"/>
<accession>A0A0B5BHR3</accession>
<dbReference type="SUPFAM" id="SSF47413">
    <property type="entry name" value="lambda repressor-like DNA-binding domains"/>
    <property type="match status" value="1"/>
</dbReference>
<dbReference type="InterPro" id="IPR001387">
    <property type="entry name" value="Cro/C1-type_HTH"/>
</dbReference>
<name>A0A0B5BHR3_9BACT</name>
<dbReference type="Proteomes" id="UP000057609">
    <property type="component" value="Chromosome"/>
</dbReference>
<dbReference type="RefSeq" id="WP_039743599.1">
    <property type="nucleotide sequence ID" value="NZ_CP009788.1"/>
</dbReference>
<dbReference type="KEGG" id="gpi:GPICK_12220"/>
<evidence type="ECO:0000313" key="3">
    <source>
        <dbReference type="Proteomes" id="UP000057609"/>
    </source>
</evidence>
<dbReference type="CDD" id="cd00093">
    <property type="entry name" value="HTH_XRE"/>
    <property type="match status" value="1"/>
</dbReference>
<dbReference type="AlphaFoldDB" id="A0A0B5BHR3"/>
<dbReference type="InterPro" id="IPR010982">
    <property type="entry name" value="Lambda_DNA-bd_dom_sf"/>
</dbReference>
<keyword evidence="3" id="KW-1185">Reference proteome</keyword>
<dbReference type="SMART" id="SM00530">
    <property type="entry name" value="HTH_XRE"/>
    <property type="match status" value="1"/>
</dbReference>